<evidence type="ECO:0000313" key="5">
    <source>
        <dbReference type="Proteomes" id="UP000189738"/>
    </source>
</evidence>
<reference evidence="4" key="2">
    <citation type="submission" date="2016-06" db="EMBL/GenBank/DDBJ databases">
        <authorList>
            <person name="Nicholson A.C."/>
        </authorList>
    </citation>
    <scope>NUCLEOTIDE SEQUENCE [LARGE SCALE GENOMIC DNA]</scope>
    <source>
        <strain evidence="4">E6809</strain>
    </source>
</reference>
<sequence>MKKASKYIVVHSGARDYYSLAKALYNRNKLQTLITDFALSIVGSNIARFRIPLPKKYFIHFPFYFFFTKIFRIDSDKFFIKKYLKTILKYSAQKNAVIVFSYYAKGIVNILKKNNYTTIVFQIHPETLYVKERLQYANECLKKFENINCDYIVDNELETLNDDENLRYDFSSVDNIICASSETKKSLLFAGYTGNIHVLPYYSKFQIKNKDDIYKKKIENFQTMSKINIIYVGTISIRKGILHLLDKLISTGFGNCTLHVCTRHNLNLSVLDEYIKDGRIVIHLNKNDEEVQDLIINSHYLILPSFVEGFGLSLIEAISLVTPIIATDNTSLTDISKIANVGFLCSDVYQIANLITSNDLSNFESYVDMLDNCLLVSNNMSEEEYVHSMDSILESIENK</sequence>
<dbReference type="InterPro" id="IPR001296">
    <property type="entry name" value="Glyco_trans_1"/>
</dbReference>
<accession>A0A1T3D8L8</accession>
<keyword evidence="1" id="KW-0808">Transferase</keyword>
<dbReference type="PANTHER" id="PTHR46401:SF2">
    <property type="entry name" value="GLYCOSYLTRANSFERASE WBBK-RELATED"/>
    <property type="match status" value="1"/>
</dbReference>
<reference evidence="3 5" key="1">
    <citation type="submission" date="2016-02" db="EMBL/GenBank/DDBJ databases">
        <authorList>
            <person name="Nicholson A.C."/>
            <person name="Humrighouse B.W."/>
            <person name="Loparev V."/>
            <person name="Emery B."/>
            <person name="Graziano J."/>
            <person name="McQuiston J.R."/>
        </authorList>
    </citation>
    <scope>NUCLEOTIDE SEQUENCE [LARGE SCALE GENOMIC DNA]</scope>
    <source>
        <strain evidence="3 5">E6809</strain>
    </source>
</reference>
<dbReference type="EMBL" id="MAHS01000010">
    <property type="protein sequence ID" value="OPB49051.1"/>
    <property type="molecule type" value="Genomic_DNA"/>
</dbReference>
<dbReference type="EMBL" id="CP014339">
    <property type="protein sequence ID" value="AQX49316.1"/>
    <property type="molecule type" value="Genomic_DNA"/>
</dbReference>
<dbReference type="GO" id="GO:0009103">
    <property type="term" value="P:lipopolysaccharide biosynthetic process"/>
    <property type="evidence" value="ECO:0007669"/>
    <property type="project" value="TreeGrafter"/>
</dbReference>
<dbReference type="PANTHER" id="PTHR46401">
    <property type="entry name" value="GLYCOSYLTRANSFERASE WBBK-RELATED"/>
    <property type="match status" value="1"/>
</dbReference>
<dbReference type="AlphaFoldDB" id="A0A1T3D8L8"/>
<dbReference type="GO" id="GO:0016757">
    <property type="term" value="F:glycosyltransferase activity"/>
    <property type="evidence" value="ECO:0007669"/>
    <property type="project" value="InterPro"/>
</dbReference>
<evidence type="ECO:0000313" key="3">
    <source>
        <dbReference type="EMBL" id="AQX49316.1"/>
    </source>
</evidence>
<evidence type="ECO:0000256" key="1">
    <source>
        <dbReference type="ARBA" id="ARBA00022679"/>
    </source>
</evidence>
<name>A0A1T3D8L8_9FLAO</name>
<dbReference type="Proteomes" id="UP000189738">
    <property type="component" value="Chromosome"/>
</dbReference>
<dbReference type="SUPFAM" id="SSF53756">
    <property type="entry name" value="UDP-Glycosyltransferase/glycogen phosphorylase"/>
    <property type="match status" value="1"/>
</dbReference>
<protein>
    <recommendedName>
        <fullName evidence="2">Glycosyl transferase family 1 domain-containing protein</fullName>
    </recommendedName>
</protein>
<gene>
    <name evidence="3" type="ORF">AYC66_00845</name>
    <name evidence="4" type="ORF">BAY09_03175</name>
</gene>
<evidence type="ECO:0000259" key="2">
    <source>
        <dbReference type="Pfam" id="PF00534"/>
    </source>
</evidence>
<evidence type="ECO:0000313" key="4">
    <source>
        <dbReference type="EMBL" id="OPB49051.1"/>
    </source>
</evidence>
<proteinExistence type="predicted"/>
<organism evidence="4">
    <name type="scientific">Elizabethkingia anophelis</name>
    <dbReference type="NCBI Taxonomy" id="1117645"/>
    <lineage>
        <taxon>Bacteria</taxon>
        <taxon>Pseudomonadati</taxon>
        <taxon>Bacteroidota</taxon>
        <taxon>Flavobacteriia</taxon>
        <taxon>Flavobacteriales</taxon>
        <taxon>Weeksellaceae</taxon>
        <taxon>Elizabethkingia</taxon>
    </lineage>
</organism>
<dbReference type="RefSeq" id="WP_078411632.1">
    <property type="nucleotide sequence ID" value="NZ_BQKS01000010.1"/>
</dbReference>
<dbReference type="Pfam" id="PF00534">
    <property type="entry name" value="Glycos_transf_1"/>
    <property type="match status" value="1"/>
</dbReference>
<dbReference type="Gene3D" id="3.40.50.2000">
    <property type="entry name" value="Glycogen Phosphorylase B"/>
    <property type="match status" value="1"/>
</dbReference>
<feature type="domain" description="Glycosyl transferase family 1" evidence="2">
    <location>
        <begin position="224"/>
        <end position="348"/>
    </location>
</feature>